<keyword evidence="13 15" id="KW-0030">Aminoacyl-tRNA synthetase</keyword>
<keyword evidence="10 15" id="KW-0460">Magnesium</keyword>
<dbReference type="Gene3D" id="3.50.40.10">
    <property type="entry name" value="Phenylalanyl-trna Synthetase, Chain B, domain 3"/>
    <property type="match status" value="1"/>
</dbReference>
<evidence type="ECO:0000259" key="18">
    <source>
        <dbReference type="PROSITE" id="PS51447"/>
    </source>
</evidence>
<dbReference type="InterPro" id="IPR005121">
    <property type="entry name" value="Fdx_antiC-bd"/>
</dbReference>
<evidence type="ECO:0000256" key="3">
    <source>
        <dbReference type="ARBA" id="ARBA00011209"/>
    </source>
</evidence>
<evidence type="ECO:0000256" key="15">
    <source>
        <dbReference type="HAMAP-Rule" id="MF_00283"/>
    </source>
</evidence>
<dbReference type="PANTHER" id="PTHR10947">
    <property type="entry name" value="PHENYLALANYL-TRNA SYNTHETASE BETA CHAIN AND LEUCINE-RICH REPEAT-CONTAINING PROTEIN 47"/>
    <property type="match status" value="1"/>
</dbReference>
<dbReference type="Pfam" id="PF03147">
    <property type="entry name" value="FDX-ACB"/>
    <property type="match status" value="1"/>
</dbReference>
<sequence>MRAQLSWLTELVPALAGKSGEQVADLFVSAGIEVDQIITAGPDDVDGLSVGEVVDIEELTEFKKPIRFCHLRVRAEGTATADEPEIRDIVCGAQNFSVGDRVVVALPGAVLPGDFRIAARKTYGKTSDGMICSSRELGIGDDHDGILVLPADAPIGANAVDYLGLHDVIFVTEPTPDRGYQLSVRGLARELAAKLDAPFTDPADVPAPPAGQGFPVTIEDDACGSFAARVLRGFDPSAPSPMWMRTRLLASGMRPISLAVDVTNYVMLLIGQPMHAYDLDRLAGQIVVRRAAEGESIVTIDDVKRELLAGEDLLITDGEHLHGIAGVMGAEAGEINAGTTDILLEAAYFDPVTISRSVRRHHLLSEAGRRFERGVDPVTGPVAIALASDLLSKYGGAQPEQHITLAGQPGLPAPQQIDPARINKLVGVDYDLQTVTRTLSLVGCTVEQAGELLRVTPPTWRPDLLEMPDFAEEVARIDGYDNVPVILPAAKPGTGLTAEQRARRQVSRAVAYSGFVETPSMSFHDEAALDALRIPADDVRRRLVQMANPIAADQTALRSTLLPGLFAALVRNHGRGFEDVALYETGTVFREPDGAPRPPAPPLDVAVVPTEQQFADLAASMPIERAHLAVAIAGKSQRATWSQPSRDVGWQDAVGAVQTAADALGAQIVLAQADVAPWHPGRCASVSLTDGTLIGYAGEIHPAVCEALDLPRRTCAAEIDLGALIARRFEGHTAPQVSTFPPATQDIALVVDAALPAADVQAVIENAAGPLLESVRLFDVFTGDQVGEGKKSLAYALTFRAVDRTLDSEETTDLRAAVITAATDRLGAVLR</sequence>
<evidence type="ECO:0000256" key="9">
    <source>
        <dbReference type="ARBA" id="ARBA00022840"/>
    </source>
</evidence>
<evidence type="ECO:0000256" key="11">
    <source>
        <dbReference type="ARBA" id="ARBA00022884"/>
    </source>
</evidence>
<feature type="domain" description="B5" evidence="19">
    <location>
        <begin position="410"/>
        <end position="485"/>
    </location>
</feature>
<dbReference type="SUPFAM" id="SSF54991">
    <property type="entry name" value="Anticodon-binding domain of PheRS"/>
    <property type="match status" value="1"/>
</dbReference>
<protein>
    <recommendedName>
        <fullName evidence="15">Phenylalanine--tRNA ligase beta subunit</fullName>
        <ecNumber evidence="15">6.1.1.20</ecNumber>
    </recommendedName>
    <alternativeName>
        <fullName evidence="15">Phenylalanyl-tRNA synthetase beta subunit</fullName>
        <shortName evidence="15">PheRS</shortName>
    </alternativeName>
</protein>
<feature type="binding site" evidence="15">
    <location>
        <position position="472"/>
    </location>
    <ligand>
        <name>Mg(2+)</name>
        <dbReference type="ChEBI" id="CHEBI:18420"/>
        <note>shared with alpha subunit</note>
    </ligand>
</feature>
<keyword evidence="5 16" id="KW-0820">tRNA-binding</keyword>
<dbReference type="Gene3D" id="2.40.50.140">
    <property type="entry name" value="Nucleic acid-binding proteins"/>
    <property type="match status" value="1"/>
</dbReference>
<comment type="similarity">
    <text evidence="2 15">Belongs to the phenylalanyl-tRNA synthetase beta subunit family. Type 1 subfamily.</text>
</comment>
<comment type="subcellular location">
    <subcellularLocation>
        <location evidence="1 15">Cytoplasm</location>
    </subcellularLocation>
</comment>
<dbReference type="SMART" id="SM00874">
    <property type="entry name" value="B5"/>
    <property type="match status" value="1"/>
</dbReference>
<name>A0A2T0ZWE3_9ACTN</name>
<evidence type="ECO:0000256" key="4">
    <source>
        <dbReference type="ARBA" id="ARBA00022490"/>
    </source>
</evidence>
<accession>A0A2T0ZWE3</accession>
<keyword evidence="8 15" id="KW-0547">Nucleotide-binding</keyword>
<feature type="domain" description="FDX-ACB" evidence="18">
    <location>
        <begin position="738"/>
        <end position="831"/>
    </location>
</feature>
<proteinExistence type="inferred from homology"/>
<dbReference type="SMART" id="SM00896">
    <property type="entry name" value="FDX-ACB"/>
    <property type="match status" value="1"/>
</dbReference>
<dbReference type="InterPro" id="IPR036690">
    <property type="entry name" value="Fdx_antiC-bd_sf"/>
</dbReference>
<evidence type="ECO:0000313" key="20">
    <source>
        <dbReference type="EMBL" id="PRZ40681.1"/>
    </source>
</evidence>
<dbReference type="NCBIfam" id="TIGR00472">
    <property type="entry name" value="pheT_bact"/>
    <property type="match status" value="1"/>
</dbReference>
<dbReference type="Pfam" id="PF17759">
    <property type="entry name" value="tRNA_synthFbeta"/>
    <property type="match status" value="1"/>
</dbReference>
<dbReference type="InterPro" id="IPR020825">
    <property type="entry name" value="Phe-tRNA_synthase-like_B3/B4"/>
</dbReference>
<dbReference type="InterPro" id="IPR033714">
    <property type="entry name" value="tRNA_bind_bactPheRS"/>
</dbReference>
<dbReference type="GO" id="GO:0005524">
    <property type="term" value="F:ATP binding"/>
    <property type="evidence" value="ECO:0007669"/>
    <property type="project" value="UniProtKB-UniRule"/>
</dbReference>
<evidence type="ECO:0000259" key="17">
    <source>
        <dbReference type="PROSITE" id="PS50886"/>
    </source>
</evidence>
<dbReference type="Gene3D" id="3.30.930.10">
    <property type="entry name" value="Bira Bifunctional Protein, Domain 2"/>
    <property type="match status" value="1"/>
</dbReference>
<keyword evidence="7 15" id="KW-0479">Metal-binding</keyword>
<dbReference type="SUPFAM" id="SSF46955">
    <property type="entry name" value="Putative DNA-binding domain"/>
    <property type="match status" value="1"/>
</dbReference>
<dbReference type="FunFam" id="2.40.50.140:FF:000045">
    <property type="entry name" value="Phenylalanine--tRNA ligase beta subunit"/>
    <property type="match status" value="1"/>
</dbReference>
<dbReference type="EMBL" id="PVUE01000015">
    <property type="protein sequence ID" value="PRZ40681.1"/>
    <property type="molecule type" value="Genomic_DNA"/>
</dbReference>
<dbReference type="HAMAP" id="MF_00283">
    <property type="entry name" value="Phe_tRNA_synth_beta1"/>
    <property type="match status" value="1"/>
</dbReference>
<evidence type="ECO:0000256" key="16">
    <source>
        <dbReference type="PROSITE-ProRule" id="PRU00209"/>
    </source>
</evidence>
<evidence type="ECO:0000256" key="7">
    <source>
        <dbReference type="ARBA" id="ARBA00022723"/>
    </source>
</evidence>
<dbReference type="InterPro" id="IPR004532">
    <property type="entry name" value="Phe-tRNA-ligase_IIc_bsu_bact"/>
</dbReference>
<keyword evidence="11 16" id="KW-0694">RNA-binding</keyword>
<dbReference type="Gene3D" id="3.30.56.10">
    <property type="match status" value="2"/>
</dbReference>
<dbReference type="CDD" id="cd02796">
    <property type="entry name" value="tRNA_bind_bactPheRS"/>
    <property type="match status" value="1"/>
</dbReference>
<dbReference type="Pfam" id="PF03484">
    <property type="entry name" value="B5"/>
    <property type="match status" value="1"/>
</dbReference>
<feature type="binding site" evidence="15">
    <location>
        <position position="463"/>
    </location>
    <ligand>
        <name>Mg(2+)</name>
        <dbReference type="ChEBI" id="CHEBI:18420"/>
        <note>shared with alpha subunit</note>
    </ligand>
</feature>
<dbReference type="PANTHER" id="PTHR10947:SF0">
    <property type="entry name" value="PHENYLALANINE--TRNA LIGASE BETA SUBUNIT"/>
    <property type="match status" value="1"/>
</dbReference>
<dbReference type="SUPFAM" id="SSF50249">
    <property type="entry name" value="Nucleic acid-binding proteins"/>
    <property type="match status" value="1"/>
</dbReference>
<dbReference type="InterPro" id="IPR012340">
    <property type="entry name" value="NA-bd_OB-fold"/>
</dbReference>
<organism evidence="20 21">
    <name type="scientific">Antricoccus suffuscus</name>
    <dbReference type="NCBI Taxonomy" id="1629062"/>
    <lineage>
        <taxon>Bacteria</taxon>
        <taxon>Bacillati</taxon>
        <taxon>Actinomycetota</taxon>
        <taxon>Actinomycetes</taxon>
        <taxon>Geodermatophilales</taxon>
        <taxon>Antricoccaceae</taxon>
        <taxon>Antricoccus</taxon>
    </lineage>
</organism>
<dbReference type="Gene3D" id="3.30.70.380">
    <property type="entry name" value="Ferrodoxin-fold anticodon-binding domain"/>
    <property type="match status" value="1"/>
</dbReference>
<evidence type="ECO:0000256" key="14">
    <source>
        <dbReference type="ARBA" id="ARBA00049255"/>
    </source>
</evidence>
<feature type="binding site" evidence="15">
    <location>
        <position position="469"/>
    </location>
    <ligand>
        <name>Mg(2+)</name>
        <dbReference type="ChEBI" id="CHEBI:18420"/>
        <note>shared with alpha subunit</note>
    </ligand>
</feature>
<keyword evidence="6 15" id="KW-0436">Ligase</keyword>
<evidence type="ECO:0000256" key="13">
    <source>
        <dbReference type="ARBA" id="ARBA00023146"/>
    </source>
</evidence>
<dbReference type="Pfam" id="PF01588">
    <property type="entry name" value="tRNA_bind"/>
    <property type="match status" value="1"/>
</dbReference>
<dbReference type="EC" id="6.1.1.20" evidence="15"/>
<evidence type="ECO:0000313" key="21">
    <source>
        <dbReference type="Proteomes" id="UP000237752"/>
    </source>
</evidence>
<dbReference type="GO" id="GO:0000049">
    <property type="term" value="F:tRNA binding"/>
    <property type="evidence" value="ECO:0007669"/>
    <property type="project" value="UniProtKB-UniRule"/>
</dbReference>
<dbReference type="GO" id="GO:0000287">
    <property type="term" value="F:magnesium ion binding"/>
    <property type="evidence" value="ECO:0007669"/>
    <property type="project" value="UniProtKB-UniRule"/>
</dbReference>
<dbReference type="AlphaFoldDB" id="A0A2T0ZWE3"/>
<dbReference type="PROSITE" id="PS51483">
    <property type="entry name" value="B5"/>
    <property type="match status" value="1"/>
</dbReference>
<evidence type="ECO:0000256" key="10">
    <source>
        <dbReference type="ARBA" id="ARBA00022842"/>
    </source>
</evidence>
<keyword evidence="4 15" id="KW-0963">Cytoplasm</keyword>
<dbReference type="InterPro" id="IPR041616">
    <property type="entry name" value="PheRS_beta_core"/>
</dbReference>
<dbReference type="OrthoDB" id="9805455at2"/>
<dbReference type="FunFam" id="3.30.70.380:FF:000001">
    <property type="entry name" value="Phenylalanine--tRNA ligase beta subunit"/>
    <property type="match status" value="1"/>
</dbReference>
<dbReference type="SMART" id="SM00873">
    <property type="entry name" value="B3_4"/>
    <property type="match status" value="1"/>
</dbReference>
<dbReference type="InterPro" id="IPR005146">
    <property type="entry name" value="B3/B4_tRNA-bd"/>
</dbReference>
<comment type="catalytic activity">
    <reaction evidence="14 15">
        <text>tRNA(Phe) + L-phenylalanine + ATP = L-phenylalanyl-tRNA(Phe) + AMP + diphosphate + H(+)</text>
        <dbReference type="Rhea" id="RHEA:19413"/>
        <dbReference type="Rhea" id="RHEA-COMP:9668"/>
        <dbReference type="Rhea" id="RHEA-COMP:9699"/>
        <dbReference type="ChEBI" id="CHEBI:15378"/>
        <dbReference type="ChEBI" id="CHEBI:30616"/>
        <dbReference type="ChEBI" id="CHEBI:33019"/>
        <dbReference type="ChEBI" id="CHEBI:58095"/>
        <dbReference type="ChEBI" id="CHEBI:78442"/>
        <dbReference type="ChEBI" id="CHEBI:78531"/>
        <dbReference type="ChEBI" id="CHEBI:456215"/>
        <dbReference type="EC" id="6.1.1.20"/>
    </reaction>
</comment>
<dbReference type="InterPro" id="IPR005147">
    <property type="entry name" value="tRNA_synthase_B5-dom"/>
</dbReference>
<evidence type="ECO:0000256" key="6">
    <source>
        <dbReference type="ARBA" id="ARBA00022598"/>
    </source>
</evidence>
<comment type="cofactor">
    <cofactor evidence="15">
        <name>Mg(2+)</name>
        <dbReference type="ChEBI" id="CHEBI:18420"/>
    </cofactor>
    <text evidence="15">Binds 2 magnesium ions per tetramer.</text>
</comment>
<keyword evidence="12 15" id="KW-0648">Protein biosynthesis</keyword>
<reference evidence="20 21" key="1">
    <citation type="submission" date="2018-03" db="EMBL/GenBank/DDBJ databases">
        <title>Genomic Encyclopedia of Archaeal and Bacterial Type Strains, Phase II (KMG-II): from individual species to whole genera.</title>
        <authorList>
            <person name="Goeker M."/>
        </authorList>
    </citation>
    <scope>NUCLEOTIDE SEQUENCE [LARGE SCALE GENOMIC DNA]</scope>
    <source>
        <strain evidence="20 21">DSM 100065</strain>
    </source>
</reference>
<dbReference type="SUPFAM" id="SSF56037">
    <property type="entry name" value="PheT/TilS domain"/>
    <property type="match status" value="1"/>
</dbReference>
<dbReference type="InterPro" id="IPR045060">
    <property type="entry name" value="Phe-tRNA-ligase_IIc_bsu"/>
</dbReference>
<dbReference type="SUPFAM" id="SSF55681">
    <property type="entry name" value="Class II aaRS and biotin synthetases"/>
    <property type="match status" value="1"/>
</dbReference>
<feature type="domain" description="TRNA-binding" evidence="17">
    <location>
        <begin position="42"/>
        <end position="160"/>
    </location>
</feature>
<dbReference type="RefSeq" id="WP_106350095.1">
    <property type="nucleotide sequence ID" value="NZ_PVUE01000015.1"/>
</dbReference>
<evidence type="ECO:0000256" key="1">
    <source>
        <dbReference type="ARBA" id="ARBA00004496"/>
    </source>
</evidence>
<evidence type="ECO:0000256" key="12">
    <source>
        <dbReference type="ARBA" id="ARBA00022917"/>
    </source>
</evidence>
<dbReference type="PROSITE" id="PS50886">
    <property type="entry name" value="TRBD"/>
    <property type="match status" value="1"/>
</dbReference>
<dbReference type="InterPro" id="IPR045864">
    <property type="entry name" value="aa-tRNA-synth_II/BPL/LPL"/>
</dbReference>
<evidence type="ECO:0000256" key="8">
    <source>
        <dbReference type="ARBA" id="ARBA00022741"/>
    </source>
</evidence>
<comment type="subunit">
    <text evidence="3 15">Tetramer of two alpha and two beta subunits.</text>
</comment>
<dbReference type="InterPro" id="IPR009061">
    <property type="entry name" value="DNA-bd_dom_put_sf"/>
</dbReference>
<keyword evidence="21" id="KW-1185">Reference proteome</keyword>
<dbReference type="Proteomes" id="UP000237752">
    <property type="component" value="Unassembled WGS sequence"/>
</dbReference>
<gene>
    <name evidence="15" type="primary">pheT</name>
    <name evidence="20" type="ORF">CLV47_115109</name>
</gene>
<dbReference type="GO" id="GO:0004826">
    <property type="term" value="F:phenylalanine-tRNA ligase activity"/>
    <property type="evidence" value="ECO:0007669"/>
    <property type="project" value="UniProtKB-UniRule"/>
</dbReference>
<comment type="caution">
    <text evidence="20">The sequence shown here is derived from an EMBL/GenBank/DDBJ whole genome shotgun (WGS) entry which is preliminary data.</text>
</comment>
<dbReference type="GO" id="GO:0006432">
    <property type="term" value="P:phenylalanyl-tRNA aminoacylation"/>
    <property type="evidence" value="ECO:0007669"/>
    <property type="project" value="UniProtKB-UniRule"/>
</dbReference>
<evidence type="ECO:0000259" key="19">
    <source>
        <dbReference type="PROSITE" id="PS51483"/>
    </source>
</evidence>
<evidence type="ECO:0000256" key="5">
    <source>
        <dbReference type="ARBA" id="ARBA00022555"/>
    </source>
</evidence>
<evidence type="ECO:0000256" key="2">
    <source>
        <dbReference type="ARBA" id="ARBA00008653"/>
    </source>
</evidence>
<dbReference type="PROSITE" id="PS51447">
    <property type="entry name" value="FDX_ACB"/>
    <property type="match status" value="1"/>
</dbReference>
<dbReference type="InterPro" id="IPR002547">
    <property type="entry name" value="tRNA-bd_dom"/>
</dbReference>
<dbReference type="GO" id="GO:0009328">
    <property type="term" value="C:phenylalanine-tRNA ligase complex"/>
    <property type="evidence" value="ECO:0007669"/>
    <property type="project" value="TreeGrafter"/>
</dbReference>
<dbReference type="Pfam" id="PF03483">
    <property type="entry name" value="B3_4"/>
    <property type="match status" value="1"/>
</dbReference>
<dbReference type="CDD" id="cd00769">
    <property type="entry name" value="PheRS_beta_core"/>
    <property type="match status" value="1"/>
</dbReference>
<keyword evidence="9 15" id="KW-0067">ATP-binding</keyword>
<feature type="binding site" evidence="15">
    <location>
        <position position="473"/>
    </location>
    <ligand>
        <name>Mg(2+)</name>
        <dbReference type="ChEBI" id="CHEBI:18420"/>
        <note>shared with alpha subunit</note>
    </ligand>
</feature>